<dbReference type="Gene3D" id="6.10.250.2750">
    <property type="match status" value="1"/>
</dbReference>
<evidence type="ECO:0000313" key="1">
    <source>
        <dbReference type="EMBL" id="GAA3987874.1"/>
    </source>
</evidence>
<comment type="caution">
    <text evidence="1">The sequence shown here is derived from an EMBL/GenBank/DDBJ whole genome shotgun (WGS) entry which is preliminary data.</text>
</comment>
<accession>A0ABP7QTH2</accession>
<sequence>MGERVSVGSGIAQAAHAVVRRAARELLGAGTYDALADGLGYGELNTLLGR</sequence>
<name>A0ABP7QTH2_9ACTN</name>
<proteinExistence type="predicted"/>
<gene>
    <name evidence="1" type="ORF">GCM10022232_21540</name>
</gene>
<dbReference type="EMBL" id="BAAAZX010000004">
    <property type="protein sequence ID" value="GAA3987874.1"/>
    <property type="molecule type" value="Genomic_DNA"/>
</dbReference>
<reference evidence="2" key="1">
    <citation type="journal article" date="2019" name="Int. J. Syst. Evol. Microbiol.">
        <title>The Global Catalogue of Microorganisms (GCM) 10K type strain sequencing project: providing services to taxonomists for standard genome sequencing and annotation.</title>
        <authorList>
            <consortium name="The Broad Institute Genomics Platform"/>
            <consortium name="The Broad Institute Genome Sequencing Center for Infectious Disease"/>
            <person name="Wu L."/>
            <person name="Ma J."/>
        </authorList>
    </citation>
    <scope>NUCLEOTIDE SEQUENCE [LARGE SCALE GENOMIC DNA]</scope>
    <source>
        <strain evidence="2">JCM 16924</strain>
    </source>
</reference>
<dbReference type="Proteomes" id="UP001500456">
    <property type="component" value="Unassembled WGS sequence"/>
</dbReference>
<evidence type="ECO:0000313" key="2">
    <source>
        <dbReference type="Proteomes" id="UP001500456"/>
    </source>
</evidence>
<keyword evidence="2" id="KW-1185">Reference proteome</keyword>
<organism evidence="1 2">
    <name type="scientific">Streptomyces plumbiresistens</name>
    <dbReference type="NCBI Taxonomy" id="511811"/>
    <lineage>
        <taxon>Bacteria</taxon>
        <taxon>Bacillati</taxon>
        <taxon>Actinomycetota</taxon>
        <taxon>Actinomycetes</taxon>
        <taxon>Kitasatosporales</taxon>
        <taxon>Streptomycetaceae</taxon>
        <taxon>Streptomyces</taxon>
    </lineage>
</organism>
<protein>
    <submittedName>
        <fullName evidence="1">Uncharacterized protein</fullName>
    </submittedName>
</protein>